<sequence length="848" mass="98831">MIQSIEEGRKEDGNRSIADKINKRLHDLDKTVENNKGRWAWELLQNAKDSIADYPDRKISIQIEHNNDTIIFRHNGIYFTEKDIRGIINQISSKETEEGETSTRTGRFGTGFLTTHLLSRKIDIEGILETDSLETYRFKFPLDRSGNSMAQLMPKVENAWTEFQKSVKLINSDYNEYAFNTSFTYHLNTDEQKEIAKVGVNEFVNLVPYVLTFISKIDKVEIINNLENEKLTFTNKQNIESQNLQVIEKIYNGQASIIHILRSSSDRTSIAAEVLKKDEEYYLQSLDNVPRLFCDFPMIGTEDFHFPMVVNSFYFNPLTERDGIWLKRDDDKEVQENREILLEALELYKNLMNTISTKPYFNLFYISDSRMPGTLEKFFDRDWYDINVQKPLRDILWESTIVEIENSKEKFPLKDIWFPQKSYANDVQEQLWEFTYNLFPKSVCKKNHIPFWVDIGWSDWQKLDYTGLVKDVAKQESIDELSKALEKSEEDTFQWFNDFGNFVMEVETNNILFNKHQVLPNYNGIFCLKEAIHIDKIKDSKLIEILELLGEDWKNLLLHPNVGFGKYKFKTLKDIADEISNFLKHSKKKNEDEIKAISLLSEWFEANPKNSKEYFSYYYGKRAELFMNTISDRDSLYRVMRSSTDLEQLSNMADAINKDPNLINRFNQAEEFSNLLKEYNVTNIEELKSALENSKGPQIRAEITQEDLAGLGVTSMDELEEALKDRDLAALFNHTSRPNANMFLYAQQLIERSKQNIIEYLKNHKDYDCTDIDELATTVLGGIKKKGVDVHIVIRPSDNGQVIVFYSSEKDTLDYANAELWIDNGKDNPRHLTLGTILKTTGINKIPV</sequence>
<dbReference type="EMBL" id="JAPJDA010000012">
    <property type="protein sequence ID" value="MCX2838277.1"/>
    <property type="molecule type" value="Genomic_DNA"/>
</dbReference>
<dbReference type="SUPFAM" id="SSF55874">
    <property type="entry name" value="ATPase domain of HSP90 chaperone/DNA topoisomerase II/histidine kinase"/>
    <property type="match status" value="1"/>
</dbReference>
<proteinExistence type="predicted"/>
<accession>A0A9X3CWL0</accession>
<evidence type="ECO:0000313" key="1">
    <source>
        <dbReference type="EMBL" id="MCX2838277.1"/>
    </source>
</evidence>
<dbReference type="AlphaFoldDB" id="A0A9X3CWL0"/>
<dbReference type="RefSeq" id="WP_266069545.1">
    <property type="nucleotide sequence ID" value="NZ_JAPJDA010000012.1"/>
</dbReference>
<organism evidence="1 2">
    <name type="scientific">Salinimicrobium profundisediminis</name>
    <dbReference type="NCBI Taxonomy" id="2994553"/>
    <lineage>
        <taxon>Bacteria</taxon>
        <taxon>Pseudomonadati</taxon>
        <taxon>Bacteroidota</taxon>
        <taxon>Flavobacteriia</taxon>
        <taxon>Flavobacteriales</taxon>
        <taxon>Flavobacteriaceae</taxon>
        <taxon>Salinimicrobium</taxon>
    </lineage>
</organism>
<name>A0A9X3CWL0_9FLAO</name>
<gene>
    <name evidence="1" type="ORF">OQ279_08935</name>
</gene>
<keyword evidence="2" id="KW-1185">Reference proteome</keyword>
<comment type="caution">
    <text evidence="1">The sequence shown here is derived from an EMBL/GenBank/DDBJ whole genome shotgun (WGS) entry which is preliminary data.</text>
</comment>
<protein>
    <recommendedName>
        <fullName evidence="3">ATP-binding protein</fullName>
    </recommendedName>
</protein>
<reference evidence="1" key="1">
    <citation type="submission" date="2022-11" db="EMBL/GenBank/DDBJ databases">
        <title>Salinimicrobium profundisediminis sp. nov., isolated from deep-sea sediment of the Mariana Trench.</title>
        <authorList>
            <person name="Fu H."/>
        </authorList>
    </citation>
    <scope>NUCLEOTIDE SEQUENCE</scope>
    <source>
        <strain evidence="1">MT39</strain>
    </source>
</reference>
<evidence type="ECO:0008006" key="3">
    <source>
        <dbReference type="Google" id="ProtNLM"/>
    </source>
</evidence>
<dbReference type="Gene3D" id="3.30.565.10">
    <property type="entry name" value="Histidine kinase-like ATPase, C-terminal domain"/>
    <property type="match status" value="1"/>
</dbReference>
<evidence type="ECO:0000313" key="2">
    <source>
        <dbReference type="Proteomes" id="UP001148482"/>
    </source>
</evidence>
<dbReference type="Proteomes" id="UP001148482">
    <property type="component" value="Unassembled WGS sequence"/>
</dbReference>
<dbReference type="InterPro" id="IPR036890">
    <property type="entry name" value="HATPase_C_sf"/>
</dbReference>
<dbReference type="NCBIfam" id="NF047352">
    <property type="entry name" value="P_loop_sacsin"/>
    <property type="match status" value="1"/>
</dbReference>